<evidence type="ECO:0000256" key="3">
    <source>
        <dbReference type="ARBA" id="ARBA00023002"/>
    </source>
</evidence>
<name>A0A5N6DR33_ASPPA</name>
<feature type="transmembrane region" description="Helical" evidence="4">
    <location>
        <begin position="167"/>
        <end position="194"/>
    </location>
</feature>
<feature type="domain" description="Rhodopsin" evidence="5">
    <location>
        <begin position="21"/>
        <end position="262"/>
    </location>
</feature>
<keyword evidence="2" id="KW-0521">NADP</keyword>
<dbReference type="AlphaFoldDB" id="A0A5N6DR33"/>
<evidence type="ECO:0000313" key="7">
    <source>
        <dbReference type="Proteomes" id="UP000326532"/>
    </source>
</evidence>
<feature type="transmembrane region" description="Helical" evidence="4">
    <location>
        <begin position="35"/>
        <end position="57"/>
    </location>
</feature>
<dbReference type="Proteomes" id="UP000326532">
    <property type="component" value="Unassembled WGS sequence"/>
</dbReference>
<keyword evidence="7" id="KW-1185">Reference proteome</keyword>
<gene>
    <name evidence="6" type="ORF">BDV34DRAFT_211606</name>
</gene>
<dbReference type="InterPro" id="IPR036291">
    <property type="entry name" value="NAD(P)-bd_dom_sf"/>
</dbReference>
<dbReference type="OMA" id="HINREQP"/>
<dbReference type="SUPFAM" id="SSF51735">
    <property type="entry name" value="NAD(P)-binding Rossmann-fold domains"/>
    <property type="match status" value="1"/>
</dbReference>
<evidence type="ECO:0000256" key="4">
    <source>
        <dbReference type="SAM" id="Phobius"/>
    </source>
</evidence>
<evidence type="ECO:0000313" key="6">
    <source>
        <dbReference type="EMBL" id="KAB8207598.1"/>
    </source>
</evidence>
<dbReference type="InterPro" id="IPR002347">
    <property type="entry name" value="SDR_fam"/>
</dbReference>
<keyword evidence="4" id="KW-0812">Transmembrane</keyword>
<feature type="transmembrane region" description="Helical" evidence="4">
    <location>
        <begin position="6"/>
        <end position="23"/>
    </location>
</feature>
<reference evidence="6 7" key="1">
    <citation type="submission" date="2019-04" db="EMBL/GenBank/DDBJ databases">
        <title>Fungal friends and foes A comparative genomics study of 23 Aspergillus species from section Flavi.</title>
        <authorList>
            <consortium name="DOE Joint Genome Institute"/>
            <person name="Kjaerbolling I."/>
            <person name="Vesth T.C."/>
            <person name="Frisvad J.C."/>
            <person name="Nybo J.L."/>
            <person name="Theobald S."/>
            <person name="Kildgaard S."/>
            <person name="Petersen T.I."/>
            <person name="Kuo A."/>
            <person name="Sato A."/>
            <person name="Lyhne E.K."/>
            <person name="Kogle M.E."/>
            <person name="Wiebenga A."/>
            <person name="Kun R.S."/>
            <person name="Lubbers R.J."/>
            <person name="Makela M.R."/>
            <person name="Barry K."/>
            <person name="Chovatia M."/>
            <person name="Clum A."/>
            <person name="Daum C."/>
            <person name="Haridas S."/>
            <person name="He G."/>
            <person name="LaButti K."/>
            <person name="Lipzen A."/>
            <person name="Mondo S."/>
            <person name="Pangilinan J."/>
            <person name="Riley R."/>
            <person name="Salamov A."/>
            <person name="Simmons B.A."/>
            <person name="Magnuson J.K."/>
            <person name="Henrissat B."/>
            <person name="Mortensen U.H."/>
            <person name="Larsen T.O."/>
            <person name="De vries R.P."/>
            <person name="Grigoriev I.V."/>
            <person name="Machida M."/>
            <person name="Baker S.E."/>
            <person name="Andersen M.R."/>
        </authorList>
    </citation>
    <scope>NUCLEOTIDE SEQUENCE [LARGE SCALE GENOMIC DNA]</scope>
    <source>
        <strain evidence="6 7">CBS 117618</strain>
    </source>
</reference>
<protein>
    <recommendedName>
        <fullName evidence="5">Rhodopsin domain-containing protein</fullName>
    </recommendedName>
</protein>
<evidence type="ECO:0000259" key="5">
    <source>
        <dbReference type="Pfam" id="PF20684"/>
    </source>
</evidence>
<dbReference type="EMBL" id="ML734956">
    <property type="protein sequence ID" value="KAB8207598.1"/>
    <property type="molecule type" value="Genomic_DNA"/>
</dbReference>
<dbReference type="VEuPathDB" id="FungiDB:BDV34DRAFT_211606"/>
<keyword evidence="4" id="KW-0472">Membrane</keyword>
<evidence type="ECO:0000256" key="1">
    <source>
        <dbReference type="ARBA" id="ARBA00006484"/>
    </source>
</evidence>
<organism evidence="6 7">
    <name type="scientific">Aspergillus parasiticus</name>
    <dbReference type="NCBI Taxonomy" id="5067"/>
    <lineage>
        <taxon>Eukaryota</taxon>
        <taxon>Fungi</taxon>
        <taxon>Dikarya</taxon>
        <taxon>Ascomycota</taxon>
        <taxon>Pezizomycotina</taxon>
        <taxon>Eurotiomycetes</taxon>
        <taxon>Eurotiomycetidae</taxon>
        <taxon>Eurotiales</taxon>
        <taxon>Aspergillaceae</taxon>
        <taxon>Aspergillus</taxon>
        <taxon>Aspergillus subgen. Circumdati</taxon>
    </lineage>
</organism>
<dbReference type="PANTHER" id="PTHR24320">
    <property type="entry name" value="RETINOL DEHYDROGENASE"/>
    <property type="match status" value="1"/>
</dbReference>
<dbReference type="PRINTS" id="PR00081">
    <property type="entry name" value="GDHRDH"/>
</dbReference>
<dbReference type="PANTHER" id="PTHR24320:SF154">
    <property type="entry name" value="OXIDOREDUCTASE, SHORT-CHAIN DEHYDROGENASE_REDUCTASE FAMILY (AFU_ORTHOLOGUE AFUA_2G04560)"/>
    <property type="match status" value="1"/>
</dbReference>
<dbReference type="GO" id="GO:0016491">
    <property type="term" value="F:oxidoreductase activity"/>
    <property type="evidence" value="ECO:0007669"/>
    <property type="project" value="UniProtKB-KW"/>
</dbReference>
<proteinExistence type="inferred from homology"/>
<sequence>MASNVNSWVWLAVVVLITLLRYVSRWLQLGTPKNFQIEDLLMIVNVILYVLLTVYLIEVEKYGTNGIPLDKVDQIKPSTIPDLIKGSKLVIVVEQLWLGVIWGCKACLLLLYSTMTSGLSQHRIVKLIGAFCALSFVLVEILFFAAWCHPFSAYWSVPPKNIQCSVYRNHLILVLALNIATDLMIMCIPLPLLIKAKLSLTKKITLCAVFSLGIFVILCSILSKYYSISNPYGDRWVDWYVREAATAIVVANIPQTWTLFRRMFNWKSFLAHSSYNRSHSRSKYTNRLDSSTIHLSQFKGGDKSHTRSVDITASGEHINPDQPLEIWAHREDDCDNTTVIRFLRDVFLFHLVTLRFIHNSSSSSRLAERYNMPGLEFNPDNDIPDLSGKVIFITGGTAGLGAQSVAQLAKHSPARIYISGRNATNAETIIKEIAEAGSNTPVSFVECDLTSLDSVKRAADDIIAKEARLDVLMCNAGIMALPPGLTKDGYEVQFGTNHLGHTLLIRKLLPLMQRTAETGADVRVIILTSRGYQLHPYGGIIFDDLKTTQDYGFLGSWKRYGQSKLANILYTRELARRYPAITAVSVHPGVITTGLVENLGWAHRWFIYATTYNQMVTLEEGAYNQLWAATTSKDGLETGQYYMPVGVASNDKLTKTGRDDVLAGQLWEWTNKALEDYL</sequence>
<dbReference type="InterPro" id="IPR049326">
    <property type="entry name" value="Rhodopsin_dom_fungi"/>
</dbReference>
<accession>A0A5N6DR33</accession>
<evidence type="ECO:0000256" key="2">
    <source>
        <dbReference type="ARBA" id="ARBA00022857"/>
    </source>
</evidence>
<feature type="transmembrane region" description="Helical" evidence="4">
    <location>
        <begin position="127"/>
        <end position="147"/>
    </location>
</feature>
<dbReference type="Gene3D" id="3.40.50.720">
    <property type="entry name" value="NAD(P)-binding Rossmann-like Domain"/>
    <property type="match status" value="1"/>
</dbReference>
<feature type="transmembrane region" description="Helical" evidence="4">
    <location>
        <begin position="206"/>
        <end position="227"/>
    </location>
</feature>
<keyword evidence="3" id="KW-0560">Oxidoreductase</keyword>
<dbReference type="Pfam" id="PF20684">
    <property type="entry name" value="Fung_rhodopsin"/>
    <property type="match status" value="1"/>
</dbReference>
<feature type="transmembrane region" description="Helical" evidence="4">
    <location>
        <begin position="96"/>
        <end position="115"/>
    </location>
</feature>
<dbReference type="Pfam" id="PF00106">
    <property type="entry name" value="adh_short"/>
    <property type="match status" value="1"/>
</dbReference>
<keyword evidence="4" id="KW-1133">Transmembrane helix</keyword>
<comment type="similarity">
    <text evidence="1">Belongs to the short-chain dehydrogenases/reductases (SDR) family.</text>
</comment>